<feature type="domain" description="Aminotransferase class I/classII large" evidence="6">
    <location>
        <begin position="218"/>
        <end position="560"/>
    </location>
</feature>
<dbReference type="InterPro" id="IPR015422">
    <property type="entry name" value="PyrdxlP-dep_Trfase_small"/>
</dbReference>
<gene>
    <name evidence="7" type="ORF">CSQ87_03270</name>
</gene>
<dbReference type="GO" id="GO:0030170">
    <property type="term" value="F:pyridoxal phosphate binding"/>
    <property type="evidence" value="ECO:0007669"/>
    <property type="project" value="InterPro"/>
</dbReference>
<keyword evidence="3" id="KW-0808">Transferase</keyword>
<evidence type="ECO:0000256" key="1">
    <source>
        <dbReference type="ARBA" id="ARBA00001933"/>
    </source>
</evidence>
<evidence type="ECO:0000256" key="2">
    <source>
        <dbReference type="ARBA" id="ARBA00022576"/>
    </source>
</evidence>
<dbReference type="CDD" id="cd00609">
    <property type="entry name" value="AAT_like"/>
    <property type="match status" value="1"/>
</dbReference>
<dbReference type="GO" id="GO:1901605">
    <property type="term" value="P:alpha-amino acid metabolic process"/>
    <property type="evidence" value="ECO:0007669"/>
    <property type="project" value="TreeGrafter"/>
</dbReference>
<comment type="cofactor">
    <cofactor evidence="1">
        <name>pyridoxal 5'-phosphate</name>
        <dbReference type="ChEBI" id="CHEBI:597326"/>
    </cofactor>
</comment>
<protein>
    <recommendedName>
        <fullName evidence="6">Aminotransferase class I/classII large domain-containing protein</fullName>
    </recommendedName>
</protein>
<keyword evidence="8" id="KW-1185">Reference proteome</keyword>
<dbReference type="EMBL" id="PEBK01000002">
    <property type="protein sequence ID" value="PJM75965.1"/>
    <property type="molecule type" value="Genomic_DNA"/>
</dbReference>
<dbReference type="PANTHER" id="PTHR42790">
    <property type="entry name" value="AMINOTRANSFERASE"/>
    <property type="match status" value="1"/>
</dbReference>
<comment type="caution">
    <text evidence="7">The sequence shown here is derived from an EMBL/GenBank/DDBJ whole genome shotgun (WGS) entry which is preliminary data.</text>
</comment>
<evidence type="ECO:0000313" key="8">
    <source>
        <dbReference type="Proteomes" id="UP000231451"/>
    </source>
</evidence>
<dbReference type="Gene3D" id="3.40.640.10">
    <property type="entry name" value="Type I PLP-dependent aspartate aminotransferase-like (Major domain)"/>
    <property type="match status" value="1"/>
</dbReference>
<dbReference type="Pfam" id="PF00155">
    <property type="entry name" value="Aminotran_1_2"/>
    <property type="match status" value="1"/>
</dbReference>
<evidence type="ECO:0000256" key="3">
    <source>
        <dbReference type="ARBA" id="ARBA00022679"/>
    </source>
</evidence>
<accession>A0A2M9HGM2</accession>
<evidence type="ECO:0000256" key="5">
    <source>
        <dbReference type="SAM" id="MobiDB-lite"/>
    </source>
</evidence>
<dbReference type="InterPro" id="IPR015424">
    <property type="entry name" value="PyrdxlP-dep_Trfase"/>
</dbReference>
<evidence type="ECO:0000256" key="4">
    <source>
        <dbReference type="ARBA" id="ARBA00022898"/>
    </source>
</evidence>
<dbReference type="GO" id="GO:0008483">
    <property type="term" value="F:transaminase activity"/>
    <property type="evidence" value="ECO:0007669"/>
    <property type="project" value="UniProtKB-KW"/>
</dbReference>
<dbReference type="InterPro" id="IPR004839">
    <property type="entry name" value="Aminotransferase_I/II_large"/>
</dbReference>
<sequence length="569" mass="63851">MPQALRWPQSRQRPVANVPVSLLYSPFVADWPRACRRRRDGGLPQQSRRHPLSSGTIQQRSWRPQTGRHSYFLDDTITSSPPKRPPYAESITSYSAGLYGDPANRCGSPVCDPPPPTRNHGFAFFAPRSRLTPARDAPYHVRQHRHPGRCRPPPAIAKDSAKNTQQRTHMPAPIISDLFASLDDKAPFSSGSDTADSKEPSIDFVAGIPDYSLLPRKDFGQAAQELMDSDDSFEALRYSAYEGIPSLRRAVARWRHTDVSNVFITNGATQGIFLSMSALLNPGDTILVENPTFPFALKTFRLFGLQVETVPLTGEGVDLDALESKLQSGRQAGKRYKALYTIPDFHNPASVSLPGERKRALIELAERYDFAIIADSPYRDLWFDHQPGEFPQEQRTAEHDGRLLEVGTFSKTLGPGWRVGWIITDRVRVKQLTSFRRRLDAHPSGVAQSIIAHLLDRPDDWFARQVDYERAAYRRKSELLYSALQDGVGDFARIIKPEGGYFQWLVFDERHDPANPDRAKALAAANVHLVPGDVFYPHDHGSHAARLAFSHLPEADLVEGTRRLAEALR</sequence>
<name>A0A2M9HGM2_9BIFI</name>
<dbReference type="Gene3D" id="3.90.1150.10">
    <property type="entry name" value="Aspartate Aminotransferase, domain 1"/>
    <property type="match status" value="1"/>
</dbReference>
<feature type="region of interest" description="Disordered" evidence="5">
    <location>
        <begin position="38"/>
        <end position="67"/>
    </location>
</feature>
<dbReference type="SUPFAM" id="SSF53383">
    <property type="entry name" value="PLP-dependent transferases"/>
    <property type="match status" value="1"/>
</dbReference>
<dbReference type="InterPro" id="IPR050859">
    <property type="entry name" value="Class-I_PLP-dep_aminotransf"/>
</dbReference>
<keyword evidence="4" id="KW-0663">Pyridoxal phosphate</keyword>
<reference evidence="7 8" key="1">
    <citation type="submission" date="2017-10" db="EMBL/GenBank/DDBJ databases">
        <title>Draft genome sequences of strains TRE 1, TRE 9, TRE H and TRI 7, isolated from tamarins, belonging to four potential novel Bifidobacterium species.</title>
        <authorList>
            <person name="Mattarelli P."/>
            <person name="Modesto M."/>
            <person name="Puglisi E."/>
            <person name="Morelli L."/>
            <person name="Spezio C."/>
            <person name="Bonetti A."/>
            <person name="Sandri C."/>
        </authorList>
    </citation>
    <scope>NUCLEOTIDE SEQUENCE [LARGE SCALE GENOMIC DNA]</scope>
    <source>
        <strain evidence="8">TRI7</strain>
    </source>
</reference>
<feature type="compositionally biased region" description="Polar residues" evidence="5">
    <location>
        <begin position="53"/>
        <end position="67"/>
    </location>
</feature>
<dbReference type="Proteomes" id="UP000231451">
    <property type="component" value="Unassembled WGS sequence"/>
</dbReference>
<dbReference type="InterPro" id="IPR015421">
    <property type="entry name" value="PyrdxlP-dep_Trfase_major"/>
</dbReference>
<dbReference type="PANTHER" id="PTHR42790:SF19">
    <property type="entry name" value="KYNURENINE_ALPHA-AMINOADIPATE AMINOTRANSFERASE, MITOCHONDRIAL"/>
    <property type="match status" value="1"/>
</dbReference>
<dbReference type="OrthoDB" id="199743at2"/>
<dbReference type="AlphaFoldDB" id="A0A2M9HGM2"/>
<evidence type="ECO:0000313" key="7">
    <source>
        <dbReference type="EMBL" id="PJM75965.1"/>
    </source>
</evidence>
<proteinExistence type="predicted"/>
<organism evidence="7 8">
    <name type="scientific">Bifidobacterium simiarum</name>
    <dbReference type="NCBI Taxonomy" id="2045441"/>
    <lineage>
        <taxon>Bacteria</taxon>
        <taxon>Bacillati</taxon>
        <taxon>Actinomycetota</taxon>
        <taxon>Actinomycetes</taxon>
        <taxon>Bifidobacteriales</taxon>
        <taxon>Bifidobacteriaceae</taxon>
        <taxon>Bifidobacterium</taxon>
    </lineage>
</organism>
<evidence type="ECO:0000259" key="6">
    <source>
        <dbReference type="Pfam" id="PF00155"/>
    </source>
</evidence>
<keyword evidence="2" id="KW-0032">Aminotransferase</keyword>